<dbReference type="GO" id="GO:0016614">
    <property type="term" value="F:oxidoreductase activity, acting on CH-OH group of donors"/>
    <property type="evidence" value="ECO:0007669"/>
    <property type="project" value="InterPro"/>
</dbReference>
<evidence type="ECO:0000259" key="6">
    <source>
        <dbReference type="Pfam" id="PF05199"/>
    </source>
</evidence>
<comment type="cofactor">
    <cofactor evidence="1">
        <name>FAD</name>
        <dbReference type="ChEBI" id="CHEBI:57692"/>
    </cofactor>
</comment>
<dbReference type="PANTHER" id="PTHR11552">
    <property type="entry name" value="GLUCOSE-METHANOL-CHOLINE GMC OXIDOREDUCTASE"/>
    <property type="match status" value="1"/>
</dbReference>
<evidence type="ECO:0000256" key="4">
    <source>
        <dbReference type="ARBA" id="ARBA00022827"/>
    </source>
</evidence>
<dbReference type="InterPro" id="IPR012132">
    <property type="entry name" value="GMC_OxRdtase"/>
</dbReference>
<dbReference type="EMBL" id="JAULSN010000003">
    <property type="protein sequence ID" value="KAK3376925.1"/>
    <property type="molecule type" value="Genomic_DNA"/>
</dbReference>
<dbReference type="PANTHER" id="PTHR11552:SF201">
    <property type="entry name" value="GLUCOSE-METHANOL-CHOLINE OXIDOREDUCTASE N-TERMINAL DOMAIN-CONTAINING PROTEIN"/>
    <property type="match status" value="1"/>
</dbReference>
<sequence>MTLPKYYARHHGYVDLEIAMHSHRLAEKIRATQPLAGILREQRGAPVPASWTKGYGVEGLQVVDASIMPLQISAHLQATVYAIAEKAAHVILEDLAVNGETGLQA</sequence>
<keyword evidence="5" id="KW-0560">Oxidoreductase</keyword>
<protein>
    <recommendedName>
        <fullName evidence="6">Glucose-methanol-choline oxidoreductase C-terminal domain-containing protein</fullName>
    </recommendedName>
</protein>
<keyword evidence="4" id="KW-0274">FAD</keyword>
<dbReference type="Proteomes" id="UP001287356">
    <property type="component" value="Unassembled WGS sequence"/>
</dbReference>
<evidence type="ECO:0000313" key="8">
    <source>
        <dbReference type="Proteomes" id="UP001287356"/>
    </source>
</evidence>
<name>A0AAE0KJC6_9PEZI</name>
<dbReference type="Pfam" id="PF05199">
    <property type="entry name" value="GMC_oxred_C"/>
    <property type="match status" value="1"/>
</dbReference>
<organism evidence="7 8">
    <name type="scientific">Lasiosphaeria ovina</name>
    <dbReference type="NCBI Taxonomy" id="92902"/>
    <lineage>
        <taxon>Eukaryota</taxon>
        <taxon>Fungi</taxon>
        <taxon>Dikarya</taxon>
        <taxon>Ascomycota</taxon>
        <taxon>Pezizomycotina</taxon>
        <taxon>Sordariomycetes</taxon>
        <taxon>Sordariomycetidae</taxon>
        <taxon>Sordariales</taxon>
        <taxon>Lasiosphaeriaceae</taxon>
        <taxon>Lasiosphaeria</taxon>
    </lineage>
</organism>
<proteinExistence type="inferred from homology"/>
<evidence type="ECO:0000256" key="2">
    <source>
        <dbReference type="ARBA" id="ARBA00010790"/>
    </source>
</evidence>
<feature type="domain" description="Glucose-methanol-choline oxidoreductase C-terminal" evidence="6">
    <location>
        <begin position="50"/>
        <end position="84"/>
    </location>
</feature>
<reference evidence="7" key="1">
    <citation type="journal article" date="2023" name="Mol. Phylogenet. Evol.">
        <title>Genome-scale phylogeny and comparative genomics of the fungal order Sordariales.</title>
        <authorList>
            <person name="Hensen N."/>
            <person name="Bonometti L."/>
            <person name="Westerberg I."/>
            <person name="Brannstrom I.O."/>
            <person name="Guillou S."/>
            <person name="Cros-Aarteil S."/>
            <person name="Calhoun S."/>
            <person name="Haridas S."/>
            <person name="Kuo A."/>
            <person name="Mondo S."/>
            <person name="Pangilinan J."/>
            <person name="Riley R."/>
            <person name="LaButti K."/>
            <person name="Andreopoulos B."/>
            <person name="Lipzen A."/>
            <person name="Chen C."/>
            <person name="Yan M."/>
            <person name="Daum C."/>
            <person name="Ng V."/>
            <person name="Clum A."/>
            <person name="Steindorff A."/>
            <person name="Ohm R.A."/>
            <person name="Martin F."/>
            <person name="Silar P."/>
            <person name="Natvig D.O."/>
            <person name="Lalanne C."/>
            <person name="Gautier V."/>
            <person name="Ament-Velasquez S.L."/>
            <person name="Kruys A."/>
            <person name="Hutchinson M.I."/>
            <person name="Powell A.J."/>
            <person name="Barry K."/>
            <person name="Miller A.N."/>
            <person name="Grigoriev I.V."/>
            <person name="Debuchy R."/>
            <person name="Gladieux P."/>
            <person name="Hiltunen Thoren M."/>
            <person name="Johannesson H."/>
        </authorList>
    </citation>
    <scope>NUCLEOTIDE SEQUENCE</scope>
    <source>
        <strain evidence="7">CBS 958.72</strain>
    </source>
</reference>
<evidence type="ECO:0000256" key="5">
    <source>
        <dbReference type="ARBA" id="ARBA00023002"/>
    </source>
</evidence>
<accession>A0AAE0KJC6</accession>
<keyword evidence="3" id="KW-0285">Flavoprotein</keyword>
<dbReference type="Gene3D" id="3.50.50.60">
    <property type="entry name" value="FAD/NAD(P)-binding domain"/>
    <property type="match status" value="1"/>
</dbReference>
<dbReference type="AlphaFoldDB" id="A0AAE0KJC6"/>
<comment type="similarity">
    <text evidence="2">Belongs to the GMC oxidoreductase family.</text>
</comment>
<dbReference type="GO" id="GO:0050660">
    <property type="term" value="F:flavin adenine dinucleotide binding"/>
    <property type="evidence" value="ECO:0007669"/>
    <property type="project" value="InterPro"/>
</dbReference>
<comment type="caution">
    <text evidence="7">The sequence shown here is derived from an EMBL/GenBank/DDBJ whole genome shotgun (WGS) entry which is preliminary data.</text>
</comment>
<keyword evidence="8" id="KW-1185">Reference proteome</keyword>
<dbReference type="InterPro" id="IPR007867">
    <property type="entry name" value="GMC_OxRtase_C"/>
</dbReference>
<evidence type="ECO:0000256" key="3">
    <source>
        <dbReference type="ARBA" id="ARBA00022630"/>
    </source>
</evidence>
<reference evidence="7" key="2">
    <citation type="submission" date="2023-06" db="EMBL/GenBank/DDBJ databases">
        <authorList>
            <consortium name="Lawrence Berkeley National Laboratory"/>
            <person name="Haridas S."/>
            <person name="Hensen N."/>
            <person name="Bonometti L."/>
            <person name="Westerberg I."/>
            <person name="Brannstrom I.O."/>
            <person name="Guillou S."/>
            <person name="Cros-Aarteil S."/>
            <person name="Calhoun S."/>
            <person name="Kuo A."/>
            <person name="Mondo S."/>
            <person name="Pangilinan J."/>
            <person name="Riley R."/>
            <person name="Labutti K."/>
            <person name="Andreopoulos B."/>
            <person name="Lipzen A."/>
            <person name="Chen C."/>
            <person name="Yanf M."/>
            <person name="Daum C."/>
            <person name="Ng V."/>
            <person name="Clum A."/>
            <person name="Steindorff A."/>
            <person name="Ohm R."/>
            <person name="Martin F."/>
            <person name="Silar P."/>
            <person name="Natvig D."/>
            <person name="Lalanne C."/>
            <person name="Gautier V."/>
            <person name="Ament-Velasquez S.L."/>
            <person name="Kruys A."/>
            <person name="Hutchinson M.I."/>
            <person name="Powell A.J."/>
            <person name="Barry K."/>
            <person name="Miller A.N."/>
            <person name="Grigoriev I.V."/>
            <person name="Debuchy R."/>
            <person name="Gladieux P."/>
            <person name="Thoren M.H."/>
            <person name="Johannesson H."/>
        </authorList>
    </citation>
    <scope>NUCLEOTIDE SEQUENCE</scope>
    <source>
        <strain evidence="7">CBS 958.72</strain>
    </source>
</reference>
<dbReference type="SUPFAM" id="SSF51905">
    <property type="entry name" value="FAD/NAD(P)-binding domain"/>
    <property type="match status" value="1"/>
</dbReference>
<evidence type="ECO:0000313" key="7">
    <source>
        <dbReference type="EMBL" id="KAK3376925.1"/>
    </source>
</evidence>
<gene>
    <name evidence="7" type="ORF">B0T24DRAFT_592555</name>
</gene>
<dbReference type="InterPro" id="IPR036188">
    <property type="entry name" value="FAD/NAD-bd_sf"/>
</dbReference>
<evidence type="ECO:0000256" key="1">
    <source>
        <dbReference type="ARBA" id="ARBA00001974"/>
    </source>
</evidence>